<sequence>MRVLIFLILLYMQYCAGHDILYNQLMNEMQEIRRTVKILETNLEQQRILTETHEKRIAVLQDVVASHEIELDTVKRELEVVKKRQNEDTERERIAVVAKSTNYSEETRKARKERETDINVLRRTQYSISWRTSNILCLYVKANDRHRRSSSTHIRRC</sequence>
<evidence type="ECO:0000256" key="1">
    <source>
        <dbReference type="SAM" id="Coils"/>
    </source>
</evidence>
<evidence type="ECO:0000313" key="3">
    <source>
        <dbReference type="EMBL" id="JAS04130.1"/>
    </source>
</evidence>
<keyword evidence="1" id="KW-0175">Coiled coil</keyword>
<dbReference type="EMBL" id="GELH01000142">
    <property type="protein sequence ID" value="JAS04130.1"/>
    <property type="molecule type" value="Transcribed_RNA"/>
</dbReference>
<dbReference type="AlphaFoldDB" id="A0A194ANH6"/>
<accession>A0A194ANH6</accession>
<feature type="coiled-coil region" evidence="1">
    <location>
        <begin position="22"/>
        <end position="84"/>
    </location>
</feature>
<evidence type="ECO:0000256" key="2">
    <source>
        <dbReference type="SAM" id="SignalP"/>
    </source>
</evidence>
<name>A0A194ANH6_PINFU</name>
<feature type="signal peptide" evidence="2">
    <location>
        <begin position="1"/>
        <end position="17"/>
    </location>
</feature>
<protein>
    <submittedName>
        <fullName evidence="3">Uncharacterized protein</fullName>
    </submittedName>
</protein>
<dbReference type="EMBL" id="GELH01000141">
    <property type="protein sequence ID" value="JAS04131.1"/>
    <property type="molecule type" value="Transcribed_RNA"/>
</dbReference>
<keyword evidence="2" id="KW-0732">Signal</keyword>
<organism evidence="3">
    <name type="scientific">Pinctada fucata</name>
    <name type="common">Akoya pearl oyster</name>
    <name type="synonym">Pinctada imbricata fucata</name>
    <dbReference type="NCBI Taxonomy" id="50426"/>
    <lineage>
        <taxon>Eukaryota</taxon>
        <taxon>Metazoa</taxon>
        <taxon>Spiralia</taxon>
        <taxon>Lophotrochozoa</taxon>
        <taxon>Mollusca</taxon>
        <taxon>Bivalvia</taxon>
        <taxon>Autobranchia</taxon>
        <taxon>Pteriomorphia</taxon>
        <taxon>Pterioida</taxon>
        <taxon>Pterioidea</taxon>
        <taxon>Pteriidae</taxon>
        <taxon>Pinctada</taxon>
    </lineage>
</organism>
<feature type="chain" id="PRO_5013481135" evidence="2">
    <location>
        <begin position="18"/>
        <end position="157"/>
    </location>
</feature>
<proteinExistence type="predicted"/>
<reference evidence="3" key="1">
    <citation type="submission" date="2016-03" db="EMBL/GenBank/DDBJ databases">
        <authorList>
            <person name="Ploux O."/>
        </authorList>
    </citation>
    <scope>NUCLEOTIDE SEQUENCE</scope>
    <source>
        <tissue evidence="3">Mantle</tissue>
    </source>
</reference>